<proteinExistence type="predicted"/>
<dbReference type="EMBL" id="MGEM01000006">
    <property type="protein sequence ID" value="OGL85589.1"/>
    <property type="molecule type" value="Genomic_DNA"/>
</dbReference>
<keyword evidence="1" id="KW-1133">Transmembrane helix</keyword>
<keyword evidence="1" id="KW-0472">Membrane</keyword>
<comment type="caution">
    <text evidence="2">The sequence shown here is derived from an EMBL/GenBank/DDBJ whole genome shotgun (WGS) entry which is preliminary data.</text>
</comment>
<evidence type="ECO:0008006" key="4">
    <source>
        <dbReference type="Google" id="ProtNLM"/>
    </source>
</evidence>
<sequence>MKFEIRNSKFEIMPSAKCQNFWKLSHWKLFGNWKLEIGHSRKGITLLMTMSLMGGLVLVAGAAADLVITVSRSSRSIGESEIAYFAAETAVERALLAFEKQGATLGALNAGATPLPGNAAATYTTSAAVETRAPKDDTRLSVPQANDPISSANQLTVTLAPGQRLYLDFAIDLADSGASYPGTVRIDFPNGRATESIVYSAGAQNETAYAGTGGNNQITVNNPGAAAGTKIKIGSASSNAANASYTIRPNGGDLPIGVVITGVGRYRGAERRIEVFRPNYIIY</sequence>
<evidence type="ECO:0000313" key="3">
    <source>
        <dbReference type="Proteomes" id="UP000177704"/>
    </source>
</evidence>
<protein>
    <recommendedName>
        <fullName evidence="4">Type 4 fimbrial biogenesis protein PilX N-terminal domain-containing protein</fullName>
    </recommendedName>
</protein>
<organism evidence="2 3">
    <name type="scientific">Candidatus Uhrbacteria bacterium RIFCSPLOWO2_01_FULL_55_36</name>
    <dbReference type="NCBI Taxonomy" id="1802404"/>
    <lineage>
        <taxon>Bacteria</taxon>
        <taxon>Candidatus Uhriibacteriota</taxon>
    </lineage>
</organism>
<gene>
    <name evidence="2" type="ORF">A3B36_02675</name>
</gene>
<evidence type="ECO:0000256" key="1">
    <source>
        <dbReference type="SAM" id="Phobius"/>
    </source>
</evidence>
<keyword evidence="1" id="KW-0812">Transmembrane</keyword>
<dbReference type="Proteomes" id="UP000177704">
    <property type="component" value="Unassembled WGS sequence"/>
</dbReference>
<reference evidence="2 3" key="1">
    <citation type="journal article" date="2016" name="Nat. Commun.">
        <title>Thousands of microbial genomes shed light on interconnected biogeochemical processes in an aquifer system.</title>
        <authorList>
            <person name="Anantharaman K."/>
            <person name="Brown C.T."/>
            <person name="Hug L.A."/>
            <person name="Sharon I."/>
            <person name="Castelle C.J."/>
            <person name="Probst A.J."/>
            <person name="Thomas B.C."/>
            <person name="Singh A."/>
            <person name="Wilkins M.J."/>
            <person name="Karaoz U."/>
            <person name="Brodie E.L."/>
            <person name="Williams K.H."/>
            <person name="Hubbard S.S."/>
            <person name="Banfield J.F."/>
        </authorList>
    </citation>
    <scope>NUCLEOTIDE SEQUENCE [LARGE SCALE GENOMIC DNA]</scope>
</reference>
<name>A0A1F7V4Z5_9BACT</name>
<dbReference type="AlphaFoldDB" id="A0A1F7V4Z5"/>
<feature type="transmembrane region" description="Helical" evidence="1">
    <location>
        <begin position="44"/>
        <end position="68"/>
    </location>
</feature>
<evidence type="ECO:0000313" key="2">
    <source>
        <dbReference type="EMBL" id="OGL85589.1"/>
    </source>
</evidence>
<accession>A0A1F7V4Z5</accession>